<evidence type="ECO:0000313" key="1">
    <source>
        <dbReference type="EMBL" id="KAF4351272.1"/>
    </source>
</evidence>
<dbReference type="PANTHER" id="PTHR34935:SF3">
    <property type="entry name" value="PROTEIN TIC110, CHLOROPLASTIC"/>
    <property type="match status" value="1"/>
</dbReference>
<protein>
    <submittedName>
        <fullName evidence="1">Uncharacterized protein</fullName>
    </submittedName>
</protein>
<dbReference type="PANTHER" id="PTHR34935">
    <property type="entry name" value="PROTEIN TIC110, CHLOROPLASTIC"/>
    <property type="match status" value="1"/>
</dbReference>
<dbReference type="Proteomes" id="UP000525078">
    <property type="component" value="Unassembled WGS sequence"/>
</dbReference>
<dbReference type="Pfam" id="PF16940">
    <property type="entry name" value="Tic110"/>
    <property type="match status" value="1"/>
</dbReference>
<evidence type="ECO:0000313" key="2">
    <source>
        <dbReference type="Proteomes" id="UP000525078"/>
    </source>
</evidence>
<name>A0A7J6DYR1_CANSA</name>
<reference evidence="1 2" key="1">
    <citation type="journal article" date="2020" name="bioRxiv">
        <title>Sequence and annotation of 42 cannabis genomes reveals extensive copy number variation in cannabinoid synthesis and pathogen resistance genes.</title>
        <authorList>
            <person name="Mckernan K.J."/>
            <person name="Helbert Y."/>
            <person name="Kane L.T."/>
            <person name="Ebling H."/>
            <person name="Zhang L."/>
            <person name="Liu B."/>
            <person name="Eaton Z."/>
            <person name="Mclaughlin S."/>
            <person name="Kingan S."/>
            <person name="Baybayan P."/>
            <person name="Concepcion G."/>
            <person name="Jordan M."/>
            <person name="Riva A."/>
            <person name="Barbazuk W."/>
            <person name="Harkins T."/>
        </authorList>
    </citation>
    <scope>NUCLEOTIDE SEQUENCE [LARGE SCALE GENOMIC DNA]</scope>
    <source>
        <strain evidence="2">cv. Jamaican Lion 4</strain>
        <tissue evidence="1">Leaf</tissue>
    </source>
</reference>
<dbReference type="EMBL" id="JAATIP010000341">
    <property type="protein sequence ID" value="KAF4351272.1"/>
    <property type="molecule type" value="Genomic_DNA"/>
</dbReference>
<organism evidence="1 2">
    <name type="scientific">Cannabis sativa</name>
    <name type="common">Hemp</name>
    <name type="synonym">Marijuana</name>
    <dbReference type="NCBI Taxonomy" id="3483"/>
    <lineage>
        <taxon>Eukaryota</taxon>
        <taxon>Viridiplantae</taxon>
        <taxon>Streptophyta</taxon>
        <taxon>Embryophyta</taxon>
        <taxon>Tracheophyta</taxon>
        <taxon>Spermatophyta</taxon>
        <taxon>Magnoliopsida</taxon>
        <taxon>eudicotyledons</taxon>
        <taxon>Gunneridae</taxon>
        <taxon>Pentapetalae</taxon>
        <taxon>rosids</taxon>
        <taxon>fabids</taxon>
        <taxon>Rosales</taxon>
        <taxon>Cannabaceae</taxon>
        <taxon>Cannabis</taxon>
    </lineage>
</organism>
<dbReference type="GO" id="GO:0045037">
    <property type="term" value="P:protein import into chloroplast stroma"/>
    <property type="evidence" value="ECO:0007669"/>
    <property type="project" value="TreeGrafter"/>
</dbReference>
<accession>A0A7J6DYR1</accession>
<dbReference type="AlphaFoldDB" id="A0A7J6DYR1"/>
<comment type="caution">
    <text evidence="1">The sequence shown here is derived from an EMBL/GenBank/DDBJ whole genome shotgun (WGS) entry which is preliminary data.</text>
</comment>
<dbReference type="InterPro" id="IPR031610">
    <property type="entry name" value="TIC110"/>
</dbReference>
<dbReference type="GO" id="GO:0061927">
    <property type="term" value="C:TOC-TIC supercomplex I"/>
    <property type="evidence" value="ECO:0007669"/>
    <property type="project" value="TreeGrafter"/>
</dbReference>
<gene>
    <name evidence="1" type="ORF">F8388_019660</name>
</gene>
<proteinExistence type="predicted"/>
<sequence>MVMKSPQSLSENKSVEELFGCDLDSNIIGAELRSLHQRLAKIDVSTILTNRVIELKTSSQESQENINSKGMEFMLETICDIKNNKKRSKDDPPHHTRFVSSILPTGSQELNGNEVDTIISFKNALGIDDPEAAAAMHMEIGRRLFRQRLETGDQDGLLKERRAFQKLIYVSTLVFGDASSFLLPWKRVFKVIDSQVEIAIRDNAQRLYATKLKSISTEQIFSLREAQLLYRLSDEHVADLFREHTRKLIEKHISSALTLLKSKTRATYTLYFTHNCLYINGKGKSPVKVLPSTGVAEEISANRIVEFQ</sequence>